<dbReference type="Proteomes" id="UP000004773">
    <property type="component" value="Unassembled WGS sequence"/>
</dbReference>
<evidence type="ECO:0000313" key="2">
    <source>
        <dbReference type="Proteomes" id="UP000004773"/>
    </source>
</evidence>
<name>A0AA87BBF0_9BACL</name>
<dbReference type="AlphaFoldDB" id="A0AA87BBF0"/>
<accession>A0AA87BBF0</accession>
<dbReference type="EMBL" id="ACRO01000015">
    <property type="protein sequence ID" value="EGF88443.1"/>
    <property type="molecule type" value="Genomic_DNA"/>
</dbReference>
<dbReference type="RefSeq" id="WP_003147046.1">
    <property type="nucleotide sequence ID" value="NZ_GL883583.1"/>
</dbReference>
<proteinExistence type="predicted"/>
<gene>
    <name evidence="1" type="ORF">HMPREF0428_00961</name>
</gene>
<comment type="caution">
    <text evidence="1">The sequence shown here is derived from an EMBL/GenBank/DDBJ whole genome shotgun (WGS) entry which is preliminary data.</text>
</comment>
<sequence>MLELKIRHKGTDKYFYGNDIEAVALESFELYKNDEQANEYINNGNYEDYIKDFLNGELRFTGETVEYFKDIETVWDMNYSQTLEFINSLNDELKACIKLDAFNDEYYVEYDKGAYKISEQLTELAEEFLY</sequence>
<evidence type="ECO:0000313" key="1">
    <source>
        <dbReference type="EMBL" id="EGF88443.1"/>
    </source>
</evidence>
<reference evidence="1 2" key="1">
    <citation type="submission" date="2011-03" db="EMBL/GenBank/DDBJ databases">
        <title>The Genome Sequence of Gemella haemolysans M341.</title>
        <authorList>
            <consortium name="The Broad Institute Genome Sequencing Platform"/>
            <consortium name="The Broad Institute Genome Sequencing Center for Infectious Disease"/>
            <person name="Earl A."/>
            <person name="Ward D."/>
            <person name="Feldgarden M."/>
            <person name="Gevers D."/>
            <person name="Sibley C.D."/>
            <person name="Field T.R."/>
            <person name="Grinwis M."/>
            <person name="Eshaghurshan C.S."/>
            <person name="Surette M.G."/>
            <person name="Young S.K."/>
            <person name="Zeng Q."/>
            <person name="Gargeya S."/>
            <person name="Fitzgerald M."/>
            <person name="Haas B."/>
            <person name="Abouelleil A."/>
            <person name="Alvarado L."/>
            <person name="Arachchi H.M."/>
            <person name="Berlin A."/>
            <person name="Brown A."/>
            <person name="Chapman S.B."/>
            <person name="Chen Z."/>
            <person name="Dunbar C."/>
            <person name="Freedman E."/>
            <person name="Gearin G."/>
            <person name="Gellesch M."/>
            <person name="Goldberg J."/>
            <person name="Griggs A."/>
            <person name="Gujja S."/>
            <person name="Heilman E.R."/>
            <person name="Heiman D."/>
            <person name="Howarth C."/>
            <person name="Larson L."/>
            <person name="Lui A."/>
            <person name="MacDonald P.J.P."/>
            <person name="Mehta T."/>
            <person name="Montmayeur A."/>
            <person name="Murphy C."/>
            <person name="Neiman D."/>
            <person name="Pearson M."/>
            <person name="Priest M."/>
            <person name="Roberts A."/>
            <person name="Saif S."/>
            <person name="Shea T."/>
            <person name="Shenoy N."/>
            <person name="Sisk P."/>
            <person name="Stolte C."/>
            <person name="Sykes S."/>
            <person name="White J."/>
            <person name="Yandava C."/>
            <person name="Wortman J."/>
            <person name="Nusbaum C."/>
            <person name="Birren B."/>
        </authorList>
    </citation>
    <scope>NUCLEOTIDE SEQUENCE [LARGE SCALE GENOMIC DNA]</scope>
    <source>
        <strain evidence="1 2">M341</strain>
    </source>
</reference>
<protein>
    <submittedName>
        <fullName evidence="1">Uncharacterized protein</fullName>
    </submittedName>
</protein>
<organism evidence="1 2">
    <name type="scientific">Gemella haemolysans M341</name>
    <dbReference type="NCBI Taxonomy" id="562981"/>
    <lineage>
        <taxon>Bacteria</taxon>
        <taxon>Bacillati</taxon>
        <taxon>Bacillota</taxon>
        <taxon>Bacilli</taxon>
        <taxon>Bacillales</taxon>
        <taxon>Gemellaceae</taxon>
        <taxon>Gemella</taxon>
    </lineage>
</organism>